<protein>
    <submittedName>
        <fullName evidence="2">VOC family protein</fullName>
    </submittedName>
</protein>
<dbReference type="Pfam" id="PF13468">
    <property type="entry name" value="Glyoxalase_3"/>
    <property type="match status" value="1"/>
</dbReference>
<proteinExistence type="predicted"/>
<dbReference type="EMBL" id="JAFMYU010000012">
    <property type="protein sequence ID" value="MBO0932426.1"/>
    <property type="molecule type" value="Genomic_DNA"/>
</dbReference>
<accession>A0A939K0W4</accession>
<gene>
    <name evidence="2" type="ORF">J2I48_15550</name>
</gene>
<name>A0A939K0W4_9BACT</name>
<comment type="caution">
    <text evidence="2">The sequence shown here is derived from an EMBL/GenBank/DDBJ whole genome shotgun (WGS) entry which is preliminary data.</text>
</comment>
<dbReference type="InterPro" id="IPR029068">
    <property type="entry name" value="Glyas_Bleomycin-R_OHBP_Dase"/>
</dbReference>
<organism evidence="2 3">
    <name type="scientific">Fibrella aquatilis</name>
    <dbReference type="NCBI Taxonomy" id="2817059"/>
    <lineage>
        <taxon>Bacteria</taxon>
        <taxon>Pseudomonadati</taxon>
        <taxon>Bacteroidota</taxon>
        <taxon>Cytophagia</taxon>
        <taxon>Cytophagales</taxon>
        <taxon>Spirosomataceae</taxon>
        <taxon>Fibrella</taxon>
    </lineage>
</organism>
<dbReference type="RefSeq" id="WP_207336387.1">
    <property type="nucleotide sequence ID" value="NZ_JAFMYU010000012.1"/>
</dbReference>
<feature type="domain" description="Glyoxalase-like" evidence="1">
    <location>
        <begin position="4"/>
        <end position="62"/>
    </location>
</feature>
<dbReference type="InterPro" id="IPR025870">
    <property type="entry name" value="Glyoxalase-like_dom"/>
</dbReference>
<keyword evidence="3" id="KW-1185">Reference proteome</keyword>
<evidence type="ECO:0000259" key="1">
    <source>
        <dbReference type="Pfam" id="PF13468"/>
    </source>
</evidence>
<dbReference type="Gene3D" id="3.10.180.10">
    <property type="entry name" value="2,3-Dihydroxybiphenyl 1,2-Dioxygenase, domain 1"/>
    <property type="match status" value="1"/>
</dbReference>
<evidence type="ECO:0000313" key="2">
    <source>
        <dbReference type="EMBL" id="MBO0932426.1"/>
    </source>
</evidence>
<reference evidence="2 3" key="1">
    <citation type="submission" date="2021-03" db="EMBL/GenBank/DDBJ databases">
        <title>Fibrella sp. HMF5036 genome sequencing and assembly.</title>
        <authorList>
            <person name="Kang H."/>
            <person name="Kim H."/>
            <person name="Bae S."/>
            <person name="Joh K."/>
        </authorList>
    </citation>
    <scope>NUCLEOTIDE SEQUENCE [LARGE SCALE GENOMIC DNA]</scope>
    <source>
        <strain evidence="2 3">HMF5036</strain>
    </source>
</reference>
<sequence>MDADHIFIFTDDNGKTADQLVEFGLTEGSNRVHVGQGTTNRKFYFDNFFLEILWVHDTNEIESEKIKPIGLWQRAEFKINNFSPFGLCIINTSETDELFENAFKYQPDYFPQGQTIDILKNENQSSLPWTFRLPIKGQKKNNNEPTKHKNGIGLLTKTTFEHQESIKAKFINFFEREQNIEFIKSDRTWLNLTFDNGKQGLATEFLTLKLTIHY</sequence>
<evidence type="ECO:0000313" key="3">
    <source>
        <dbReference type="Proteomes" id="UP000664795"/>
    </source>
</evidence>
<dbReference type="AlphaFoldDB" id="A0A939K0W4"/>
<dbReference type="Proteomes" id="UP000664795">
    <property type="component" value="Unassembled WGS sequence"/>
</dbReference>